<dbReference type="PANTHER" id="PTHR23121">
    <property type="entry name" value="SODIUM-DEPENDENT GLUCOSE TRANSPORTER 1"/>
    <property type="match status" value="1"/>
</dbReference>
<reference evidence="5" key="1">
    <citation type="submission" date="2020-06" db="EMBL/GenBank/DDBJ databases">
        <title>Draft genome of Bugula neritina, a colonial animal packing powerful symbionts and potential medicines.</title>
        <authorList>
            <person name="Rayko M."/>
        </authorList>
    </citation>
    <scope>NUCLEOTIDE SEQUENCE [LARGE SCALE GENOMIC DNA]</scope>
    <source>
        <strain evidence="5">Kwan_BN1</strain>
    </source>
</reference>
<evidence type="ECO:0000256" key="3">
    <source>
        <dbReference type="ARBA" id="ARBA00023136"/>
    </source>
</evidence>
<feature type="transmembrane region" description="Helical" evidence="4">
    <location>
        <begin position="26"/>
        <end position="47"/>
    </location>
</feature>
<accession>A0A7J7JQC3</accession>
<feature type="transmembrane region" description="Helical" evidence="4">
    <location>
        <begin position="67"/>
        <end position="91"/>
    </location>
</feature>
<keyword evidence="2 4" id="KW-1133">Transmembrane helix</keyword>
<dbReference type="OrthoDB" id="546893at2759"/>
<proteinExistence type="predicted"/>
<dbReference type="Proteomes" id="UP000593567">
    <property type="component" value="Unassembled WGS sequence"/>
</dbReference>
<organism evidence="5 6">
    <name type="scientific">Bugula neritina</name>
    <name type="common">Brown bryozoan</name>
    <name type="synonym">Sertularia neritina</name>
    <dbReference type="NCBI Taxonomy" id="10212"/>
    <lineage>
        <taxon>Eukaryota</taxon>
        <taxon>Metazoa</taxon>
        <taxon>Spiralia</taxon>
        <taxon>Lophotrochozoa</taxon>
        <taxon>Bryozoa</taxon>
        <taxon>Gymnolaemata</taxon>
        <taxon>Cheilostomatida</taxon>
        <taxon>Flustrina</taxon>
        <taxon>Buguloidea</taxon>
        <taxon>Bugulidae</taxon>
        <taxon>Bugula</taxon>
    </lineage>
</organism>
<dbReference type="EMBL" id="VXIV02002058">
    <property type="protein sequence ID" value="KAF6027636.1"/>
    <property type="molecule type" value="Genomic_DNA"/>
</dbReference>
<dbReference type="AlphaFoldDB" id="A0A7J7JQC3"/>
<feature type="transmembrane region" description="Helical" evidence="4">
    <location>
        <begin position="462"/>
        <end position="483"/>
    </location>
</feature>
<feature type="transmembrane region" description="Helical" evidence="4">
    <location>
        <begin position="305"/>
        <end position="324"/>
    </location>
</feature>
<feature type="transmembrane region" description="Helical" evidence="4">
    <location>
        <begin position="124"/>
        <end position="147"/>
    </location>
</feature>
<keyword evidence="1 4" id="KW-0812">Transmembrane</keyword>
<comment type="caution">
    <text evidence="5">The sequence shown here is derived from an EMBL/GenBank/DDBJ whole genome shotgun (WGS) entry which is preliminary data.</text>
</comment>
<evidence type="ECO:0000256" key="1">
    <source>
        <dbReference type="ARBA" id="ARBA00022692"/>
    </source>
</evidence>
<dbReference type="InterPro" id="IPR036259">
    <property type="entry name" value="MFS_trans_sf"/>
</dbReference>
<name>A0A7J7JQC3_BUGNE</name>
<keyword evidence="6" id="KW-1185">Reference proteome</keyword>
<feature type="transmembrane region" description="Helical" evidence="4">
    <location>
        <begin position="248"/>
        <end position="270"/>
    </location>
</feature>
<dbReference type="SUPFAM" id="SSF103473">
    <property type="entry name" value="MFS general substrate transporter"/>
    <property type="match status" value="1"/>
</dbReference>
<dbReference type="PANTHER" id="PTHR23121:SF9">
    <property type="entry name" value="SODIUM-DEPENDENT GLUCOSE TRANSPORTER 1"/>
    <property type="match status" value="1"/>
</dbReference>
<feature type="transmembrane region" description="Helical" evidence="4">
    <location>
        <begin position="376"/>
        <end position="395"/>
    </location>
</feature>
<feature type="transmembrane region" description="Helical" evidence="4">
    <location>
        <begin position="401"/>
        <end position="423"/>
    </location>
</feature>
<feature type="transmembrane region" description="Helical" evidence="4">
    <location>
        <begin position="98"/>
        <end position="118"/>
    </location>
</feature>
<sequence length="497" mass="54884">MAESREKFEMEESVDSLSHQTPQRSLIYKLLKTFCIILVWLCIGFWSEVNGATFQDLMFLTSSNYETLSRAISMRGAGGLCGCLLGGGYIVDRFHTKVELILAVSLVICASLNTAVPYCPYIEGLFVIYILEGWAEALINIGGQVIIMDIWKDKASGPLHIIHLGYGAGSFIVPQIVKGFISEKLPSDDTAVTNPACAETATFLNTTNKFNFNNTLIANTSLANTTLVNSTTVFPTTTVEEQSQTVQFGFLIISGCIVGIALVWFFFFFCDKKEDSSSNKKEEVQNKTSLKEIFNFNTCSPGHPYFAFLLYVMLFFWIYVAVAGERIGAKYLYSYARGWACFSKDEAADILTAYWISFTAGRFVGFVAGNFVPMKFIIFIEGFGNLAFALVLFFFGENKYVLWVCICGLGLLIGPCYPSGLAWANRYMVVTATGVTVLSVAAGVSDLSFLTAIGYFAERVGIQIMTTFFLGYGIVVSVLPIVMQSIACTRGDRFENN</sequence>
<feature type="transmembrane region" description="Helical" evidence="4">
    <location>
        <begin position="435"/>
        <end position="456"/>
    </location>
</feature>
<keyword evidence="3 4" id="KW-0472">Membrane</keyword>
<evidence type="ECO:0000256" key="2">
    <source>
        <dbReference type="ARBA" id="ARBA00022989"/>
    </source>
</evidence>
<feature type="transmembrane region" description="Helical" evidence="4">
    <location>
        <begin position="352"/>
        <end position="369"/>
    </location>
</feature>
<evidence type="ECO:0000256" key="4">
    <source>
        <dbReference type="SAM" id="Phobius"/>
    </source>
</evidence>
<evidence type="ECO:0000313" key="6">
    <source>
        <dbReference type="Proteomes" id="UP000593567"/>
    </source>
</evidence>
<evidence type="ECO:0000313" key="5">
    <source>
        <dbReference type="EMBL" id="KAF6027636.1"/>
    </source>
</evidence>
<protein>
    <submittedName>
        <fullName evidence="5">Uncharacterized protein</fullName>
    </submittedName>
</protein>
<gene>
    <name evidence="5" type="ORF">EB796_014066</name>
</gene>